<dbReference type="PANTHER" id="PTHR24421:SF10">
    <property type="entry name" value="NITRATE_NITRITE SENSOR PROTEIN NARQ"/>
    <property type="match status" value="1"/>
</dbReference>
<dbReference type="Gene3D" id="3.30.565.10">
    <property type="entry name" value="Histidine kinase-like ATPase, C-terminal domain"/>
    <property type="match status" value="1"/>
</dbReference>
<dbReference type="AlphaFoldDB" id="A0A5B2WRY8"/>
<keyword evidence="6 12" id="KW-0418">Kinase</keyword>
<keyword evidence="9" id="KW-0812">Transmembrane</keyword>
<protein>
    <recommendedName>
        <fullName evidence="2">histidine kinase</fullName>
        <ecNumber evidence="2">2.7.13.3</ecNumber>
    </recommendedName>
</protein>
<evidence type="ECO:0000256" key="2">
    <source>
        <dbReference type="ARBA" id="ARBA00012438"/>
    </source>
</evidence>
<dbReference type="InterPro" id="IPR003594">
    <property type="entry name" value="HATPase_dom"/>
</dbReference>
<keyword evidence="4" id="KW-0808">Transferase</keyword>
<evidence type="ECO:0000256" key="5">
    <source>
        <dbReference type="ARBA" id="ARBA00022741"/>
    </source>
</evidence>
<evidence type="ECO:0000313" key="12">
    <source>
        <dbReference type="EMBL" id="KAA2252727.1"/>
    </source>
</evidence>
<dbReference type="EMBL" id="VUOB01000073">
    <property type="protein sequence ID" value="KAA2252727.1"/>
    <property type="molecule type" value="Genomic_DNA"/>
</dbReference>
<keyword evidence="3" id="KW-0597">Phosphoprotein</keyword>
<dbReference type="GO" id="GO:0046983">
    <property type="term" value="F:protein dimerization activity"/>
    <property type="evidence" value="ECO:0007669"/>
    <property type="project" value="InterPro"/>
</dbReference>
<feature type="transmembrane region" description="Helical" evidence="9">
    <location>
        <begin position="97"/>
        <end position="117"/>
    </location>
</feature>
<keyword evidence="7" id="KW-0067">ATP-binding</keyword>
<evidence type="ECO:0000256" key="4">
    <source>
        <dbReference type="ARBA" id="ARBA00022679"/>
    </source>
</evidence>
<dbReference type="GO" id="GO:0005524">
    <property type="term" value="F:ATP binding"/>
    <property type="evidence" value="ECO:0007669"/>
    <property type="project" value="UniProtKB-KW"/>
</dbReference>
<keyword evidence="8" id="KW-0902">Two-component regulatory system</keyword>
<feature type="domain" description="Signal transduction histidine kinase subgroup 3 dimerisation and phosphoacceptor" evidence="11">
    <location>
        <begin position="176"/>
        <end position="241"/>
    </location>
</feature>
<feature type="domain" description="Histidine kinase/HSP90-like ATPase" evidence="10">
    <location>
        <begin position="289"/>
        <end position="373"/>
    </location>
</feature>
<feature type="transmembrane region" description="Helical" evidence="9">
    <location>
        <begin position="31"/>
        <end position="47"/>
    </location>
</feature>
<evidence type="ECO:0000256" key="9">
    <source>
        <dbReference type="SAM" id="Phobius"/>
    </source>
</evidence>
<dbReference type="Gene3D" id="1.20.5.1930">
    <property type="match status" value="1"/>
</dbReference>
<name>A0A5B2WRY8_9PSEU</name>
<feature type="transmembrane region" description="Helical" evidence="9">
    <location>
        <begin position="124"/>
        <end position="142"/>
    </location>
</feature>
<comment type="catalytic activity">
    <reaction evidence="1">
        <text>ATP + protein L-histidine = ADP + protein N-phospho-L-histidine.</text>
        <dbReference type="EC" id="2.7.13.3"/>
    </reaction>
</comment>
<evidence type="ECO:0000259" key="10">
    <source>
        <dbReference type="Pfam" id="PF02518"/>
    </source>
</evidence>
<evidence type="ECO:0000259" key="11">
    <source>
        <dbReference type="Pfam" id="PF07730"/>
    </source>
</evidence>
<dbReference type="OrthoDB" id="227596at2"/>
<proteinExistence type="predicted"/>
<evidence type="ECO:0000313" key="13">
    <source>
        <dbReference type="Proteomes" id="UP000323454"/>
    </source>
</evidence>
<dbReference type="Pfam" id="PF07730">
    <property type="entry name" value="HisKA_3"/>
    <property type="match status" value="1"/>
</dbReference>
<reference evidence="12 13" key="2">
    <citation type="submission" date="2019-09" db="EMBL/GenBank/DDBJ databases">
        <authorList>
            <person name="Jin C."/>
        </authorList>
    </citation>
    <scope>NUCLEOTIDE SEQUENCE [LARGE SCALE GENOMIC DNA]</scope>
    <source>
        <strain evidence="12 13">AN110305</strain>
    </source>
</reference>
<dbReference type="Pfam" id="PF02518">
    <property type="entry name" value="HATPase_c"/>
    <property type="match status" value="1"/>
</dbReference>
<reference evidence="12 13" key="1">
    <citation type="submission" date="2019-09" db="EMBL/GenBank/DDBJ databases">
        <title>Goodfellowia gen. nov., a new genus of the Pseudonocardineae related to Actinoalloteichus, containing Goodfellowia coeruleoviolacea gen. nov., comb. nov. gen. nov., comb. nov.</title>
        <authorList>
            <person name="Labeda D."/>
        </authorList>
    </citation>
    <scope>NUCLEOTIDE SEQUENCE [LARGE SCALE GENOMIC DNA]</scope>
    <source>
        <strain evidence="12 13">AN110305</strain>
    </source>
</reference>
<gene>
    <name evidence="12" type="ORF">F0L68_34770</name>
</gene>
<evidence type="ECO:0000256" key="3">
    <source>
        <dbReference type="ARBA" id="ARBA00022553"/>
    </source>
</evidence>
<organism evidence="12 13">
    <name type="scientific">Solihabitans fulvus</name>
    <dbReference type="NCBI Taxonomy" id="1892852"/>
    <lineage>
        <taxon>Bacteria</taxon>
        <taxon>Bacillati</taxon>
        <taxon>Actinomycetota</taxon>
        <taxon>Actinomycetes</taxon>
        <taxon>Pseudonocardiales</taxon>
        <taxon>Pseudonocardiaceae</taxon>
        <taxon>Solihabitans</taxon>
    </lineage>
</organism>
<dbReference type="InterPro" id="IPR036890">
    <property type="entry name" value="HATPase_C_sf"/>
</dbReference>
<evidence type="ECO:0000256" key="8">
    <source>
        <dbReference type="ARBA" id="ARBA00023012"/>
    </source>
</evidence>
<dbReference type="CDD" id="cd16917">
    <property type="entry name" value="HATPase_UhpB-NarQ-NarX-like"/>
    <property type="match status" value="1"/>
</dbReference>
<evidence type="ECO:0000256" key="7">
    <source>
        <dbReference type="ARBA" id="ARBA00022840"/>
    </source>
</evidence>
<evidence type="ECO:0000256" key="6">
    <source>
        <dbReference type="ARBA" id="ARBA00022777"/>
    </source>
</evidence>
<dbReference type="GO" id="GO:0000155">
    <property type="term" value="F:phosphorelay sensor kinase activity"/>
    <property type="evidence" value="ECO:0007669"/>
    <property type="project" value="InterPro"/>
</dbReference>
<comment type="caution">
    <text evidence="12">The sequence shown here is derived from an EMBL/GenBank/DDBJ whole genome shotgun (WGS) entry which is preliminary data.</text>
</comment>
<accession>A0A5B2WRY8</accession>
<dbReference type="SUPFAM" id="SSF55874">
    <property type="entry name" value="ATPase domain of HSP90 chaperone/DNA topoisomerase II/histidine kinase"/>
    <property type="match status" value="1"/>
</dbReference>
<dbReference type="InterPro" id="IPR011712">
    <property type="entry name" value="Sig_transdc_His_kin_sub3_dim/P"/>
</dbReference>
<keyword evidence="9" id="KW-1133">Transmembrane helix</keyword>
<evidence type="ECO:0000256" key="1">
    <source>
        <dbReference type="ARBA" id="ARBA00000085"/>
    </source>
</evidence>
<dbReference type="GO" id="GO:0016020">
    <property type="term" value="C:membrane"/>
    <property type="evidence" value="ECO:0007669"/>
    <property type="project" value="InterPro"/>
</dbReference>
<dbReference type="InterPro" id="IPR050482">
    <property type="entry name" value="Sensor_HK_TwoCompSys"/>
</dbReference>
<dbReference type="PANTHER" id="PTHR24421">
    <property type="entry name" value="NITRATE/NITRITE SENSOR PROTEIN NARX-RELATED"/>
    <property type="match status" value="1"/>
</dbReference>
<keyword evidence="13" id="KW-1185">Reference proteome</keyword>
<dbReference type="EC" id="2.7.13.3" evidence="2"/>
<dbReference type="Proteomes" id="UP000323454">
    <property type="component" value="Unassembled WGS sequence"/>
</dbReference>
<keyword evidence="9" id="KW-0472">Membrane</keyword>
<sequence>MRTALAYFACGCLFYSTGVYALISTDRAVPLGWRVAVLGLGCVTLLWRSSRPLLALGVGLAVTAVDARLGGSIPVLLVAGDLLYCATLYTSRRINRILVGLVAATALITMGIVAVVVRDWRVALVYSTQIALFMLVPVWWAMTVRQQREAAEAERARSAQLARIAELDRRAAVVGERARMARDLHDAIAGNLSAIAIQSEAVLSLADGDPATVRTVLQSVRDNSVRSLAEMRAMIGLLRADTDPADPHTAPPRLRDLDALVESARAGGLTVVARNDFGELDLPAAVDLAAYRIVQEALTNAVKYAPGACASVDVREVAGRIVVTVTNERTETIAADGLGTGLWSMRERAELVGGTVAAGPDDVGWTVRAELPTRGAEL</sequence>
<keyword evidence="5" id="KW-0547">Nucleotide-binding</keyword>